<keyword evidence="3" id="KW-0732">Signal</keyword>
<dbReference type="GO" id="GO:0042302">
    <property type="term" value="F:structural constituent of cuticle"/>
    <property type="evidence" value="ECO:0007669"/>
    <property type="project" value="UniProtKB-UniRule"/>
</dbReference>
<protein>
    <recommendedName>
        <fullName evidence="6">Cuticle protein</fullName>
    </recommendedName>
</protein>
<dbReference type="InterPro" id="IPR051217">
    <property type="entry name" value="Insect_Cuticle_Struc_Prot"/>
</dbReference>
<evidence type="ECO:0000313" key="4">
    <source>
        <dbReference type="EMBL" id="CAL4109663.1"/>
    </source>
</evidence>
<dbReference type="Pfam" id="PF00379">
    <property type="entry name" value="Chitin_bind_4"/>
    <property type="match status" value="1"/>
</dbReference>
<evidence type="ECO:0000256" key="3">
    <source>
        <dbReference type="SAM" id="SignalP"/>
    </source>
</evidence>
<sequence length="116" mass="12967">MKVFYAFAFVVAGTIAAPHKLGDHHADPFNALADQPSVVKAVQERPGTVKPTMLMPYKFKYDVADEEYGVQMAHNVDSDGIITVGEYNILLPDARMQIVKYRSDPENGYQAEITYQ</sequence>
<name>A0AAV2QZX1_MEGNR</name>
<dbReference type="InterPro" id="IPR000618">
    <property type="entry name" value="Insect_cuticle"/>
</dbReference>
<accession>A0AAV2QZX1</accession>
<feature type="signal peptide" evidence="3">
    <location>
        <begin position="1"/>
        <end position="16"/>
    </location>
</feature>
<keyword evidence="1 2" id="KW-0193">Cuticle</keyword>
<evidence type="ECO:0000256" key="2">
    <source>
        <dbReference type="PROSITE-ProRule" id="PRU00497"/>
    </source>
</evidence>
<evidence type="ECO:0000313" key="5">
    <source>
        <dbReference type="Proteomes" id="UP001497623"/>
    </source>
</evidence>
<organism evidence="4 5">
    <name type="scientific">Meganyctiphanes norvegica</name>
    <name type="common">Northern krill</name>
    <name type="synonym">Thysanopoda norvegica</name>
    <dbReference type="NCBI Taxonomy" id="48144"/>
    <lineage>
        <taxon>Eukaryota</taxon>
        <taxon>Metazoa</taxon>
        <taxon>Ecdysozoa</taxon>
        <taxon>Arthropoda</taxon>
        <taxon>Crustacea</taxon>
        <taxon>Multicrustacea</taxon>
        <taxon>Malacostraca</taxon>
        <taxon>Eumalacostraca</taxon>
        <taxon>Eucarida</taxon>
        <taxon>Euphausiacea</taxon>
        <taxon>Euphausiidae</taxon>
        <taxon>Meganyctiphanes</taxon>
    </lineage>
</organism>
<dbReference type="PANTHER" id="PTHR12236">
    <property type="entry name" value="STRUCTURAL CONTITUENT OF CUTICLE"/>
    <property type="match status" value="1"/>
</dbReference>
<gene>
    <name evidence="4" type="ORF">MNOR_LOCUS19164</name>
</gene>
<evidence type="ECO:0000256" key="1">
    <source>
        <dbReference type="ARBA" id="ARBA00022460"/>
    </source>
</evidence>
<proteinExistence type="predicted"/>
<reference evidence="4 5" key="1">
    <citation type="submission" date="2024-05" db="EMBL/GenBank/DDBJ databases">
        <authorList>
            <person name="Wallberg A."/>
        </authorList>
    </citation>
    <scope>NUCLEOTIDE SEQUENCE [LARGE SCALE GENOMIC DNA]</scope>
</reference>
<dbReference type="PANTHER" id="PTHR12236:SF79">
    <property type="entry name" value="CUTICULAR PROTEIN 50CB-RELATED"/>
    <property type="match status" value="1"/>
</dbReference>
<dbReference type="GO" id="GO:0031012">
    <property type="term" value="C:extracellular matrix"/>
    <property type="evidence" value="ECO:0007669"/>
    <property type="project" value="TreeGrafter"/>
</dbReference>
<evidence type="ECO:0008006" key="6">
    <source>
        <dbReference type="Google" id="ProtNLM"/>
    </source>
</evidence>
<dbReference type="Proteomes" id="UP001497623">
    <property type="component" value="Unassembled WGS sequence"/>
</dbReference>
<dbReference type="PROSITE" id="PS51155">
    <property type="entry name" value="CHIT_BIND_RR_2"/>
    <property type="match status" value="1"/>
</dbReference>
<dbReference type="EMBL" id="CAXKWB010014089">
    <property type="protein sequence ID" value="CAL4109663.1"/>
    <property type="molecule type" value="Genomic_DNA"/>
</dbReference>
<dbReference type="AlphaFoldDB" id="A0AAV2QZX1"/>
<keyword evidence="5" id="KW-1185">Reference proteome</keyword>
<comment type="caution">
    <text evidence="4">The sequence shown here is derived from an EMBL/GenBank/DDBJ whole genome shotgun (WGS) entry which is preliminary data.</text>
</comment>
<dbReference type="GO" id="GO:0005615">
    <property type="term" value="C:extracellular space"/>
    <property type="evidence" value="ECO:0007669"/>
    <property type="project" value="TreeGrafter"/>
</dbReference>
<feature type="chain" id="PRO_5043976983" description="Cuticle protein" evidence="3">
    <location>
        <begin position="17"/>
        <end position="116"/>
    </location>
</feature>